<dbReference type="PROSITE" id="PS00061">
    <property type="entry name" value="ADH_SHORT"/>
    <property type="match status" value="1"/>
</dbReference>
<comment type="subcellular location">
    <subcellularLocation>
        <location evidence="1">Membrane</location>
        <topology evidence="1">Multi-pass membrane protein</topology>
    </subcellularLocation>
</comment>
<keyword evidence="8" id="KW-0472">Membrane</keyword>
<evidence type="ECO:0000256" key="1">
    <source>
        <dbReference type="ARBA" id="ARBA00004141"/>
    </source>
</evidence>
<organism evidence="13 14">
    <name type="scientific">Corynespora cassiicola Philippines</name>
    <dbReference type="NCBI Taxonomy" id="1448308"/>
    <lineage>
        <taxon>Eukaryota</taxon>
        <taxon>Fungi</taxon>
        <taxon>Dikarya</taxon>
        <taxon>Ascomycota</taxon>
        <taxon>Pezizomycotina</taxon>
        <taxon>Dothideomycetes</taxon>
        <taxon>Pleosporomycetidae</taxon>
        <taxon>Pleosporales</taxon>
        <taxon>Corynesporascaceae</taxon>
        <taxon>Corynespora</taxon>
    </lineage>
</organism>
<evidence type="ECO:0000256" key="12">
    <source>
        <dbReference type="RuleBase" id="RU000363"/>
    </source>
</evidence>
<dbReference type="FunFam" id="3.40.50.720:FF:000131">
    <property type="entry name" value="Short-chain dehydrogenase/reductase 3"/>
    <property type="match status" value="1"/>
</dbReference>
<dbReference type="InterPro" id="IPR002347">
    <property type="entry name" value="SDR_fam"/>
</dbReference>
<dbReference type="PANTHER" id="PTHR24322">
    <property type="entry name" value="PKSB"/>
    <property type="match status" value="1"/>
</dbReference>
<dbReference type="AlphaFoldDB" id="A0A2T2NG95"/>
<dbReference type="PRINTS" id="PR00081">
    <property type="entry name" value="GDHRDH"/>
</dbReference>
<keyword evidence="5" id="KW-1133">Transmembrane helix</keyword>
<dbReference type="PANTHER" id="PTHR24322:SF736">
    <property type="entry name" value="RETINOL DEHYDROGENASE 10"/>
    <property type="match status" value="1"/>
</dbReference>
<dbReference type="PRINTS" id="PR00080">
    <property type="entry name" value="SDRFAMILY"/>
</dbReference>
<comment type="similarity">
    <text evidence="2 12">Belongs to the short-chain dehydrogenases/reductases (SDR) family.</text>
</comment>
<reference evidence="13 14" key="1">
    <citation type="journal article" date="2018" name="Front. Microbiol.">
        <title>Genome-Wide Analysis of Corynespora cassiicola Leaf Fall Disease Putative Effectors.</title>
        <authorList>
            <person name="Lopez D."/>
            <person name="Ribeiro S."/>
            <person name="Label P."/>
            <person name="Fumanal B."/>
            <person name="Venisse J.S."/>
            <person name="Kohler A."/>
            <person name="de Oliveira R.R."/>
            <person name="Labutti K."/>
            <person name="Lipzen A."/>
            <person name="Lail K."/>
            <person name="Bauer D."/>
            <person name="Ohm R.A."/>
            <person name="Barry K.W."/>
            <person name="Spatafora J."/>
            <person name="Grigoriev I.V."/>
            <person name="Martin F.M."/>
            <person name="Pujade-Renaud V."/>
        </authorList>
    </citation>
    <scope>NUCLEOTIDE SEQUENCE [LARGE SCALE GENOMIC DNA]</scope>
    <source>
        <strain evidence="13 14">Philippines</strain>
    </source>
</reference>
<dbReference type="GO" id="GO:0052650">
    <property type="term" value="F:all-trans-retinol dehydrogenase (NADP+) activity"/>
    <property type="evidence" value="ECO:0007669"/>
    <property type="project" value="UniProtKB-ARBA"/>
</dbReference>
<comment type="function">
    <text evidence="9">Catalyzes the reduction of all-trans-retinal to all-trans-retinol in the presence of NADPH.</text>
</comment>
<sequence>MPIRSEWRLAREGITPDTFGSLIKRTALNPVVTLPLFLLARYTSAGASLASQHGSGFRWLKSALALGVLSQLSGWFDDAVTNNFTNDTYDWSKEVVVVTGGSDGIGKAVVEMLAEQGIKVAVLDVQPLTYAAPPTVSYFACDLASPSSISAACAAIRSSLGDPTVLINNAGICKGKTILDTTEADLRLTFGVNSFSHYFLAHQFLPSMVANNHGMIVTVASLAAYVCAPSLVDYASSKAAALSFHEGLSAELARTYNAHKVRTVAICQGYTRTKLFEGFEGRALYPETVAEAIVKSVLKGKSAHIVLPDTAWLVAPRLRGYPIWFQYAIRKRLVSLMSKWQGRQIAQPSAEKEVEGSTVLVNEEKEN</sequence>
<evidence type="ECO:0000256" key="4">
    <source>
        <dbReference type="ARBA" id="ARBA00022857"/>
    </source>
</evidence>
<evidence type="ECO:0000256" key="2">
    <source>
        <dbReference type="ARBA" id="ARBA00006484"/>
    </source>
</evidence>
<evidence type="ECO:0000256" key="7">
    <source>
        <dbReference type="ARBA" id="ARBA00023098"/>
    </source>
</evidence>
<keyword evidence="6" id="KW-0560">Oxidoreductase</keyword>
<evidence type="ECO:0000256" key="6">
    <source>
        <dbReference type="ARBA" id="ARBA00023002"/>
    </source>
</evidence>
<dbReference type="Proteomes" id="UP000240883">
    <property type="component" value="Unassembled WGS sequence"/>
</dbReference>
<dbReference type="GO" id="GO:0016020">
    <property type="term" value="C:membrane"/>
    <property type="evidence" value="ECO:0007669"/>
    <property type="project" value="UniProtKB-SubCell"/>
</dbReference>
<keyword evidence="14" id="KW-1185">Reference proteome</keyword>
<dbReference type="Gene3D" id="3.40.50.720">
    <property type="entry name" value="NAD(P)-binding Rossmann-like Domain"/>
    <property type="match status" value="1"/>
</dbReference>
<evidence type="ECO:0000256" key="10">
    <source>
        <dbReference type="ARBA" id="ARBA00068717"/>
    </source>
</evidence>
<evidence type="ECO:0000313" key="14">
    <source>
        <dbReference type="Proteomes" id="UP000240883"/>
    </source>
</evidence>
<proteinExistence type="inferred from homology"/>
<evidence type="ECO:0000256" key="8">
    <source>
        <dbReference type="ARBA" id="ARBA00023136"/>
    </source>
</evidence>
<dbReference type="STRING" id="1448308.A0A2T2NG95"/>
<dbReference type="EMBL" id="KZ678138">
    <property type="protein sequence ID" value="PSN64286.1"/>
    <property type="molecule type" value="Genomic_DNA"/>
</dbReference>
<keyword evidence="3" id="KW-0812">Transmembrane</keyword>
<dbReference type="SUPFAM" id="SSF51735">
    <property type="entry name" value="NAD(P)-binding Rossmann-fold domains"/>
    <property type="match status" value="1"/>
</dbReference>
<evidence type="ECO:0000313" key="13">
    <source>
        <dbReference type="EMBL" id="PSN64286.1"/>
    </source>
</evidence>
<evidence type="ECO:0000256" key="3">
    <source>
        <dbReference type="ARBA" id="ARBA00022692"/>
    </source>
</evidence>
<dbReference type="InterPro" id="IPR020904">
    <property type="entry name" value="Sc_DH/Rdtase_CS"/>
</dbReference>
<protein>
    <recommendedName>
        <fullName evidence="10">Short-chain dehydrogenase/reductase 3</fullName>
    </recommendedName>
    <alternativeName>
        <fullName evidence="11">Retinal short-chain dehydrogenase/reductase 1</fullName>
    </alternativeName>
</protein>
<name>A0A2T2NG95_CORCC</name>
<gene>
    <name evidence="13" type="ORF">BS50DRAFT_69140</name>
</gene>
<dbReference type="InterPro" id="IPR036291">
    <property type="entry name" value="NAD(P)-bd_dom_sf"/>
</dbReference>
<evidence type="ECO:0000256" key="11">
    <source>
        <dbReference type="ARBA" id="ARBA00082544"/>
    </source>
</evidence>
<dbReference type="OrthoDB" id="10253736at2759"/>
<accession>A0A2T2NG95</accession>
<keyword evidence="7" id="KW-0443">Lipid metabolism</keyword>
<dbReference type="Pfam" id="PF00106">
    <property type="entry name" value="adh_short"/>
    <property type="match status" value="1"/>
</dbReference>
<evidence type="ECO:0000256" key="9">
    <source>
        <dbReference type="ARBA" id="ARBA00059620"/>
    </source>
</evidence>
<evidence type="ECO:0000256" key="5">
    <source>
        <dbReference type="ARBA" id="ARBA00022989"/>
    </source>
</evidence>
<keyword evidence="4" id="KW-0521">NADP</keyword>